<feature type="transmembrane region" description="Helical" evidence="1">
    <location>
        <begin position="13"/>
        <end position="39"/>
    </location>
</feature>
<evidence type="ECO:0008006" key="4">
    <source>
        <dbReference type="Google" id="ProtNLM"/>
    </source>
</evidence>
<sequence length="293" mass="32467">MTENKEESSVRELFLRTIAVVGLVAVLLLGAWGIILIAFNLPHLFDTLGGSVSSLFTSSEQVGTTTVTVADTTAQNTPATVQTKNDITTATKSITTAITGGASAKYVASGARTNLYGAADLSVRILSVVPAGARTNVQFEVQNIGTNVTPSNWTFDAQLPLTPAYTYHSQGQQTLYPGDKIVYTIGFDTPYTYTNWYCTLQYPNTCPQYSYTYNYQYPYNYYQQGTCYHYDGYNNYPTPCPGVNYNQNYYNNYIYGYGNYNYTAIYRTVTVTVDPYNLVADYNRANNTASVSI</sequence>
<keyword evidence="1" id="KW-0472">Membrane</keyword>
<gene>
    <name evidence="2" type="ORF">A3D68_00410</name>
</gene>
<accession>A0A1F4XNR0</accession>
<dbReference type="Proteomes" id="UP000177564">
    <property type="component" value="Unassembled WGS sequence"/>
</dbReference>
<reference evidence="2 3" key="1">
    <citation type="journal article" date="2016" name="Nat. Commun.">
        <title>Thousands of microbial genomes shed light on interconnected biogeochemical processes in an aquifer system.</title>
        <authorList>
            <person name="Anantharaman K."/>
            <person name="Brown C.T."/>
            <person name="Hug L.A."/>
            <person name="Sharon I."/>
            <person name="Castelle C.J."/>
            <person name="Probst A.J."/>
            <person name="Thomas B.C."/>
            <person name="Singh A."/>
            <person name="Wilkins M.J."/>
            <person name="Karaoz U."/>
            <person name="Brodie E.L."/>
            <person name="Williams K.H."/>
            <person name="Hubbard S.S."/>
            <person name="Banfield J.F."/>
        </authorList>
    </citation>
    <scope>NUCLEOTIDE SEQUENCE [LARGE SCALE GENOMIC DNA]</scope>
</reference>
<dbReference type="STRING" id="1797240.A3D68_00410"/>
<organism evidence="2 3">
    <name type="scientific">Candidatus Adlerbacteria bacterium RIFCSPHIGHO2_02_FULL_52_17</name>
    <dbReference type="NCBI Taxonomy" id="1797240"/>
    <lineage>
        <taxon>Bacteria</taxon>
        <taxon>Candidatus Adleribacteriota</taxon>
    </lineage>
</organism>
<protein>
    <recommendedName>
        <fullName evidence="4">CARDB domain-containing protein</fullName>
    </recommendedName>
</protein>
<name>A0A1F4XNR0_9BACT</name>
<evidence type="ECO:0000256" key="1">
    <source>
        <dbReference type="SAM" id="Phobius"/>
    </source>
</evidence>
<evidence type="ECO:0000313" key="3">
    <source>
        <dbReference type="Proteomes" id="UP000177564"/>
    </source>
</evidence>
<keyword evidence="1" id="KW-0812">Transmembrane</keyword>
<evidence type="ECO:0000313" key="2">
    <source>
        <dbReference type="EMBL" id="OGC83317.1"/>
    </source>
</evidence>
<proteinExistence type="predicted"/>
<comment type="caution">
    <text evidence="2">The sequence shown here is derived from an EMBL/GenBank/DDBJ whole genome shotgun (WGS) entry which is preliminary data.</text>
</comment>
<keyword evidence="1" id="KW-1133">Transmembrane helix</keyword>
<dbReference type="EMBL" id="MEWU01000023">
    <property type="protein sequence ID" value="OGC83317.1"/>
    <property type="molecule type" value="Genomic_DNA"/>
</dbReference>
<dbReference type="AlphaFoldDB" id="A0A1F4XNR0"/>